<dbReference type="Proteomes" id="UP000092932">
    <property type="component" value="Chromosome"/>
</dbReference>
<organism evidence="1 2">
    <name type="scientific">Tsuneonella dongtanensis</name>
    <dbReference type="NCBI Taxonomy" id="692370"/>
    <lineage>
        <taxon>Bacteria</taxon>
        <taxon>Pseudomonadati</taxon>
        <taxon>Pseudomonadota</taxon>
        <taxon>Alphaproteobacteria</taxon>
        <taxon>Sphingomonadales</taxon>
        <taxon>Erythrobacteraceae</taxon>
        <taxon>Tsuneonella</taxon>
    </lineage>
</organism>
<dbReference type="KEGG" id="ado:A6F68_01063"/>
<evidence type="ECO:0000313" key="1">
    <source>
        <dbReference type="EMBL" id="ANY19584.1"/>
    </source>
</evidence>
<gene>
    <name evidence="1" type="ORF">A6F68_01063</name>
</gene>
<dbReference type="EMBL" id="CP016591">
    <property type="protein sequence ID" value="ANY19584.1"/>
    <property type="molecule type" value="Genomic_DNA"/>
</dbReference>
<evidence type="ECO:0000313" key="2">
    <source>
        <dbReference type="Proteomes" id="UP000092932"/>
    </source>
</evidence>
<protein>
    <submittedName>
        <fullName evidence="1">Uncharacterized protein</fullName>
    </submittedName>
</protein>
<name>A0A1B2ABW5_9SPHN</name>
<sequence length="83" mass="9354">MTAPHGPNQRWSVDFISDNFARGRRFRIFATGSCKGEWLRDTYGAGVSDALACHPQRRFEFIHRTHQPVPRTITAKAIRAAAA</sequence>
<proteinExistence type="predicted"/>
<reference evidence="1 2" key="1">
    <citation type="submission" date="2016-07" db="EMBL/GenBank/DDBJ databases">
        <title>Complete genome sequence of Altererythrobacter dongtanensis KCTC 22672, a type strain with esterase isolated from tidal flat.</title>
        <authorList>
            <person name="Cheng H."/>
            <person name="Wu Y.-H."/>
            <person name="Zhou P."/>
            <person name="Huo Y.-Y."/>
            <person name="Wang C.-S."/>
            <person name="Xu X.-W."/>
        </authorList>
    </citation>
    <scope>NUCLEOTIDE SEQUENCE [LARGE SCALE GENOMIC DNA]</scope>
    <source>
        <strain evidence="1 2">KCTC 22672</strain>
    </source>
</reference>
<keyword evidence="2" id="KW-1185">Reference proteome</keyword>
<accession>A0A1B2ABW5</accession>
<dbReference type="AlphaFoldDB" id="A0A1B2ABW5"/>